<dbReference type="eggNOG" id="COG0607">
    <property type="taxonomic scope" value="Bacteria"/>
</dbReference>
<sequence>MEDIQSEEFSNILQTNKQDTFILDVREELEFHTFNVGGTNIPLGKMQKLLEDDDLEIPEDKVIIVVCQRGIRSKTAKTLLNNFGFKNVRNLEGGLLKLQRIL</sequence>
<keyword evidence="3" id="KW-1185">Reference proteome</keyword>
<dbReference type="SMART" id="SM00450">
    <property type="entry name" value="RHOD"/>
    <property type="match status" value="1"/>
</dbReference>
<name>F0SBK2_PSESL</name>
<dbReference type="EMBL" id="CP002545">
    <property type="protein sequence ID" value="ADY51648.1"/>
    <property type="molecule type" value="Genomic_DNA"/>
</dbReference>
<dbReference type="KEGG" id="psn:Pedsa_1078"/>
<evidence type="ECO:0000259" key="1">
    <source>
        <dbReference type="PROSITE" id="PS50206"/>
    </source>
</evidence>
<gene>
    <name evidence="2" type="ordered locus">Pedsa_1078</name>
</gene>
<evidence type="ECO:0000313" key="2">
    <source>
        <dbReference type="EMBL" id="ADY51648.1"/>
    </source>
</evidence>
<reference evidence="2 3" key="1">
    <citation type="journal article" date="2011" name="Stand. Genomic Sci.">
        <title>Complete genome sequence of the gliding, heparinolytic Pedobacter saltans type strain (113).</title>
        <authorList>
            <person name="Liolios K."/>
            <person name="Sikorski J."/>
            <person name="Lu M."/>
            <person name="Nolan M."/>
            <person name="Lapidus A."/>
            <person name="Lucas S."/>
            <person name="Hammon N."/>
            <person name="Deshpande S."/>
            <person name="Cheng J.F."/>
            <person name="Tapia R."/>
            <person name="Han C."/>
            <person name="Goodwin L."/>
            <person name="Pitluck S."/>
            <person name="Huntemann M."/>
            <person name="Ivanova N."/>
            <person name="Pagani I."/>
            <person name="Mavromatis K."/>
            <person name="Ovchinikova G."/>
            <person name="Pati A."/>
            <person name="Chen A."/>
            <person name="Palaniappan K."/>
            <person name="Land M."/>
            <person name="Hauser L."/>
            <person name="Brambilla E.M."/>
            <person name="Kotsyurbenko O."/>
            <person name="Rohde M."/>
            <person name="Tindall B.J."/>
            <person name="Abt B."/>
            <person name="Goker M."/>
            <person name="Detter J.C."/>
            <person name="Woyke T."/>
            <person name="Bristow J."/>
            <person name="Eisen J.A."/>
            <person name="Markowitz V."/>
            <person name="Hugenholtz P."/>
            <person name="Klenk H.P."/>
            <person name="Kyrpides N.C."/>
        </authorList>
    </citation>
    <scope>NUCLEOTIDE SEQUENCE [LARGE SCALE GENOMIC DNA]</scope>
    <source>
        <strain evidence="3">ATCC 51119 / DSM 12145 / JCM 21818 / LMG 10337 / NBRC 100064 / NCIMB 13643</strain>
    </source>
</reference>
<dbReference type="Pfam" id="PF00581">
    <property type="entry name" value="Rhodanese"/>
    <property type="match status" value="1"/>
</dbReference>
<reference evidence="3" key="2">
    <citation type="submission" date="2011-02" db="EMBL/GenBank/DDBJ databases">
        <title>The complete genome of Pedobacter saltans DSM 12145.</title>
        <authorList>
            <consortium name="US DOE Joint Genome Institute (JGI-PGF)"/>
            <person name="Lucas S."/>
            <person name="Copeland A."/>
            <person name="Lapidus A."/>
            <person name="Bruce D."/>
            <person name="Goodwin L."/>
            <person name="Pitluck S."/>
            <person name="Kyrpides N."/>
            <person name="Mavromatis K."/>
            <person name="Pagani I."/>
            <person name="Ivanova N."/>
            <person name="Ovchinnikova G."/>
            <person name="Lu M."/>
            <person name="Detter J.C."/>
            <person name="Han C."/>
            <person name="Land M."/>
            <person name="Hauser L."/>
            <person name="Markowitz V."/>
            <person name="Cheng J.-F."/>
            <person name="Hugenholtz P."/>
            <person name="Woyke T."/>
            <person name="Wu D."/>
            <person name="Tindall B."/>
            <person name="Pomrenke H.G."/>
            <person name="Brambilla E."/>
            <person name="Klenk H.-P."/>
            <person name="Eisen J.A."/>
        </authorList>
    </citation>
    <scope>NUCLEOTIDE SEQUENCE [LARGE SCALE GENOMIC DNA]</scope>
    <source>
        <strain evidence="3">ATCC 51119 / DSM 12145 / JCM 21818 / LMG 10337 / NBRC 100064 / NCIMB 13643</strain>
    </source>
</reference>
<protein>
    <submittedName>
        <fullName evidence="2">Rhodanese domain protein</fullName>
    </submittedName>
</protein>
<dbReference type="PANTHER" id="PTHR43031:SF1">
    <property type="entry name" value="PYRIDINE NUCLEOTIDE-DISULPHIDE OXIDOREDUCTASE"/>
    <property type="match status" value="1"/>
</dbReference>
<dbReference type="OrthoDB" id="9808735at2"/>
<dbReference type="SUPFAM" id="SSF52821">
    <property type="entry name" value="Rhodanese/Cell cycle control phosphatase"/>
    <property type="match status" value="1"/>
</dbReference>
<dbReference type="InterPro" id="IPR050229">
    <property type="entry name" value="GlpE_sulfurtransferase"/>
</dbReference>
<proteinExistence type="predicted"/>
<accession>F0SBK2</accession>
<dbReference type="PROSITE" id="PS50206">
    <property type="entry name" value="RHODANESE_3"/>
    <property type="match status" value="1"/>
</dbReference>
<dbReference type="Gene3D" id="3.40.250.10">
    <property type="entry name" value="Rhodanese-like domain"/>
    <property type="match status" value="1"/>
</dbReference>
<dbReference type="InterPro" id="IPR036873">
    <property type="entry name" value="Rhodanese-like_dom_sf"/>
</dbReference>
<feature type="domain" description="Rhodanese" evidence="1">
    <location>
        <begin position="16"/>
        <end position="100"/>
    </location>
</feature>
<evidence type="ECO:0000313" key="3">
    <source>
        <dbReference type="Proteomes" id="UP000000310"/>
    </source>
</evidence>
<dbReference type="HOGENOM" id="CLU_089574_13_3_10"/>
<dbReference type="RefSeq" id="WP_013632147.1">
    <property type="nucleotide sequence ID" value="NC_015177.1"/>
</dbReference>
<dbReference type="InterPro" id="IPR001763">
    <property type="entry name" value="Rhodanese-like_dom"/>
</dbReference>
<dbReference type="STRING" id="762903.Pedsa_1078"/>
<dbReference type="AlphaFoldDB" id="F0SBK2"/>
<dbReference type="Proteomes" id="UP000000310">
    <property type="component" value="Chromosome"/>
</dbReference>
<dbReference type="CDD" id="cd00158">
    <property type="entry name" value="RHOD"/>
    <property type="match status" value="1"/>
</dbReference>
<dbReference type="PANTHER" id="PTHR43031">
    <property type="entry name" value="FAD-DEPENDENT OXIDOREDUCTASE"/>
    <property type="match status" value="1"/>
</dbReference>
<organism evidence="2 3">
    <name type="scientific">Pseudopedobacter saltans (strain ATCC 51119 / DSM 12145 / JCM 21818 / CCUG 39354 / LMG 10337 / NBRC 100064 / NCIMB 13643)</name>
    <name type="common">Pedobacter saltans</name>
    <dbReference type="NCBI Taxonomy" id="762903"/>
    <lineage>
        <taxon>Bacteria</taxon>
        <taxon>Pseudomonadati</taxon>
        <taxon>Bacteroidota</taxon>
        <taxon>Sphingobacteriia</taxon>
        <taxon>Sphingobacteriales</taxon>
        <taxon>Sphingobacteriaceae</taxon>
        <taxon>Pseudopedobacter</taxon>
    </lineage>
</organism>